<feature type="compositionally biased region" description="Acidic residues" evidence="3">
    <location>
        <begin position="386"/>
        <end position="397"/>
    </location>
</feature>
<feature type="region of interest" description="Disordered" evidence="3">
    <location>
        <begin position="23"/>
        <end position="75"/>
    </location>
</feature>
<feature type="compositionally biased region" description="Polar residues" evidence="3">
    <location>
        <begin position="23"/>
        <end position="38"/>
    </location>
</feature>
<dbReference type="PANTHER" id="PTHR14140:SF27">
    <property type="entry name" value="OS04G0289800 PROTEIN"/>
    <property type="match status" value="1"/>
</dbReference>
<dbReference type="Pfam" id="PF02182">
    <property type="entry name" value="SAD_SRA"/>
    <property type="match status" value="1"/>
</dbReference>
<dbReference type="PANTHER" id="PTHR14140">
    <property type="entry name" value="E3 UBIQUITIN-PROTEIN LIGASE UHRF-RELATED"/>
    <property type="match status" value="1"/>
</dbReference>
<dbReference type="GO" id="GO:0044027">
    <property type="term" value="P:negative regulation of gene expression via chromosomal CpG island methylation"/>
    <property type="evidence" value="ECO:0007669"/>
    <property type="project" value="TreeGrafter"/>
</dbReference>
<feature type="compositionally biased region" description="Polar residues" evidence="3">
    <location>
        <begin position="268"/>
        <end position="280"/>
    </location>
</feature>
<dbReference type="InterPro" id="IPR003105">
    <property type="entry name" value="SRA_YDG"/>
</dbReference>
<feature type="region of interest" description="Disordered" evidence="3">
    <location>
        <begin position="369"/>
        <end position="452"/>
    </location>
</feature>
<evidence type="ECO:0000259" key="4">
    <source>
        <dbReference type="PROSITE" id="PS51015"/>
    </source>
</evidence>
<evidence type="ECO:0000256" key="3">
    <source>
        <dbReference type="SAM" id="MobiDB-lite"/>
    </source>
</evidence>
<gene>
    <name evidence="5" type="ORF">L210DRAFT_3448277</name>
</gene>
<proteinExistence type="predicted"/>
<dbReference type="GO" id="GO:0061630">
    <property type="term" value="F:ubiquitin protein ligase activity"/>
    <property type="evidence" value="ECO:0007669"/>
    <property type="project" value="TreeGrafter"/>
</dbReference>
<dbReference type="InterPro" id="IPR036987">
    <property type="entry name" value="SRA-YDG_sf"/>
</dbReference>
<dbReference type="AlphaFoldDB" id="A0AAD4BUV8"/>
<organism evidence="5 6">
    <name type="scientific">Boletus edulis BED1</name>
    <dbReference type="NCBI Taxonomy" id="1328754"/>
    <lineage>
        <taxon>Eukaryota</taxon>
        <taxon>Fungi</taxon>
        <taxon>Dikarya</taxon>
        <taxon>Basidiomycota</taxon>
        <taxon>Agaricomycotina</taxon>
        <taxon>Agaricomycetes</taxon>
        <taxon>Agaricomycetidae</taxon>
        <taxon>Boletales</taxon>
        <taxon>Boletineae</taxon>
        <taxon>Boletaceae</taxon>
        <taxon>Boletoideae</taxon>
        <taxon>Boletus</taxon>
    </lineage>
</organism>
<dbReference type="EMBL" id="WHUW01000012">
    <property type="protein sequence ID" value="KAF8440333.1"/>
    <property type="molecule type" value="Genomic_DNA"/>
</dbReference>
<comment type="caution">
    <text evidence="5">The sequence shown here is derived from an EMBL/GenBank/DDBJ whole genome shotgun (WGS) entry which is preliminary data.</text>
</comment>
<keyword evidence="6" id="KW-1185">Reference proteome</keyword>
<comment type="subcellular location">
    <subcellularLocation>
        <location evidence="2">Nucleus</location>
    </subcellularLocation>
</comment>
<dbReference type="GO" id="GO:0016567">
    <property type="term" value="P:protein ubiquitination"/>
    <property type="evidence" value="ECO:0007669"/>
    <property type="project" value="TreeGrafter"/>
</dbReference>
<dbReference type="SMART" id="SM00466">
    <property type="entry name" value="SRA"/>
    <property type="match status" value="1"/>
</dbReference>
<feature type="domain" description="YDG" evidence="4">
    <location>
        <begin position="86"/>
        <end position="239"/>
    </location>
</feature>
<dbReference type="PROSITE" id="PS51015">
    <property type="entry name" value="YDG"/>
    <property type="match status" value="1"/>
</dbReference>
<accession>A0AAD4BUV8</accession>
<reference evidence="5" key="1">
    <citation type="submission" date="2019-10" db="EMBL/GenBank/DDBJ databases">
        <authorList>
            <consortium name="DOE Joint Genome Institute"/>
            <person name="Kuo A."/>
            <person name="Miyauchi S."/>
            <person name="Kiss E."/>
            <person name="Drula E."/>
            <person name="Kohler A."/>
            <person name="Sanchez-Garcia M."/>
            <person name="Andreopoulos B."/>
            <person name="Barry K.W."/>
            <person name="Bonito G."/>
            <person name="Buee M."/>
            <person name="Carver A."/>
            <person name="Chen C."/>
            <person name="Cichocki N."/>
            <person name="Clum A."/>
            <person name="Culley D."/>
            <person name="Crous P.W."/>
            <person name="Fauchery L."/>
            <person name="Girlanda M."/>
            <person name="Hayes R."/>
            <person name="Keri Z."/>
            <person name="LaButti K."/>
            <person name="Lipzen A."/>
            <person name="Lombard V."/>
            <person name="Magnuson J."/>
            <person name="Maillard F."/>
            <person name="Morin E."/>
            <person name="Murat C."/>
            <person name="Nolan M."/>
            <person name="Ohm R."/>
            <person name="Pangilinan J."/>
            <person name="Pereira M."/>
            <person name="Perotto S."/>
            <person name="Peter M."/>
            <person name="Riley R."/>
            <person name="Sitrit Y."/>
            <person name="Stielow B."/>
            <person name="Szollosi G."/>
            <person name="Zifcakova L."/>
            <person name="Stursova M."/>
            <person name="Spatafora J.W."/>
            <person name="Tedersoo L."/>
            <person name="Vaario L.-M."/>
            <person name="Yamada A."/>
            <person name="Yan M."/>
            <person name="Wang P."/>
            <person name="Xu J."/>
            <person name="Bruns T."/>
            <person name="Baldrian P."/>
            <person name="Vilgalys R."/>
            <person name="Henrissat B."/>
            <person name="Grigoriev I.V."/>
            <person name="Hibbett D."/>
            <person name="Nagy L.G."/>
            <person name="Martin F.M."/>
        </authorList>
    </citation>
    <scope>NUCLEOTIDE SEQUENCE</scope>
    <source>
        <strain evidence="5">BED1</strain>
    </source>
</reference>
<dbReference type="GO" id="GO:0005634">
    <property type="term" value="C:nucleus"/>
    <property type="evidence" value="ECO:0007669"/>
    <property type="project" value="UniProtKB-SubCell"/>
</dbReference>
<evidence type="ECO:0000256" key="1">
    <source>
        <dbReference type="ARBA" id="ARBA00023242"/>
    </source>
</evidence>
<protein>
    <submittedName>
        <fullName evidence="5">PUA-like domain-containing protein</fullName>
    </submittedName>
</protein>
<evidence type="ECO:0000313" key="6">
    <source>
        <dbReference type="Proteomes" id="UP001194468"/>
    </source>
</evidence>
<feature type="region of interest" description="Disordered" evidence="3">
    <location>
        <begin position="255"/>
        <end position="320"/>
    </location>
</feature>
<reference evidence="5" key="2">
    <citation type="journal article" date="2020" name="Nat. Commun.">
        <title>Large-scale genome sequencing of mycorrhizal fungi provides insights into the early evolution of symbiotic traits.</title>
        <authorList>
            <person name="Miyauchi S."/>
            <person name="Kiss E."/>
            <person name="Kuo A."/>
            <person name="Drula E."/>
            <person name="Kohler A."/>
            <person name="Sanchez-Garcia M."/>
            <person name="Morin E."/>
            <person name="Andreopoulos B."/>
            <person name="Barry K.W."/>
            <person name="Bonito G."/>
            <person name="Buee M."/>
            <person name="Carver A."/>
            <person name="Chen C."/>
            <person name="Cichocki N."/>
            <person name="Clum A."/>
            <person name="Culley D."/>
            <person name="Crous P.W."/>
            <person name="Fauchery L."/>
            <person name="Girlanda M."/>
            <person name="Hayes R.D."/>
            <person name="Keri Z."/>
            <person name="LaButti K."/>
            <person name="Lipzen A."/>
            <person name="Lombard V."/>
            <person name="Magnuson J."/>
            <person name="Maillard F."/>
            <person name="Murat C."/>
            <person name="Nolan M."/>
            <person name="Ohm R.A."/>
            <person name="Pangilinan J."/>
            <person name="Pereira M.F."/>
            <person name="Perotto S."/>
            <person name="Peter M."/>
            <person name="Pfister S."/>
            <person name="Riley R."/>
            <person name="Sitrit Y."/>
            <person name="Stielow J.B."/>
            <person name="Szollosi G."/>
            <person name="Zifcakova L."/>
            <person name="Stursova M."/>
            <person name="Spatafora J.W."/>
            <person name="Tedersoo L."/>
            <person name="Vaario L.M."/>
            <person name="Yamada A."/>
            <person name="Yan M."/>
            <person name="Wang P."/>
            <person name="Xu J."/>
            <person name="Bruns T."/>
            <person name="Baldrian P."/>
            <person name="Vilgalys R."/>
            <person name="Dunand C."/>
            <person name="Henrissat B."/>
            <person name="Grigoriev I.V."/>
            <person name="Hibbett D."/>
            <person name="Nagy L.G."/>
            <person name="Martin F.M."/>
        </authorList>
    </citation>
    <scope>NUCLEOTIDE SEQUENCE</scope>
    <source>
        <strain evidence="5">BED1</strain>
    </source>
</reference>
<dbReference type="InterPro" id="IPR015947">
    <property type="entry name" value="PUA-like_sf"/>
</dbReference>
<sequence length="452" mass="49864">MATMQLAACPMTTTMDSHVDIENSVQTPPQESARTSLPPNHGAPTAPENTTTPRPPLARDVDGNSAARAQPKSQNDELRALAKTFGNIPNVPIFTQWDYRKGCSDSAVHRSFMAGICGNRKDGAYSIVLSSLYKDNEDRGDVIIYTGAGGRKRWTDAYPPKRLRVGPQIFDQSWDDPPNRALIVSSLTTNPVRVIRSWKCRSEYAPVKGYRYDGLYTVTNIWTATGQNKKKVCRCRLERLPDQPPIPVRPLTLSASKRRRGEPLVSRLTCSPSPSTNACDTSEIDSDTGPNYPATTQLAGSTGGGSEGLLNHQQQRATPEASAGIDFNMIATDNDVKHEQQQHPIPQHIVSAKPGALARYRWDPQTNQLIRLPAPPPMQERPSVAEGEEEYRGEDDVTLVPSEDDRAGVEMMPANERLETEYFSDRGNSPQIVDPDEPRTSGDWVMESKGDN</sequence>
<keyword evidence="1 2" id="KW-0539">Nucleus</keyword>
<evidence type="ECO:0000256" key="2">
    <source>
        <dbReference type="PROSITE-ProRule" id="PRU00358"/>
    </source>
</evidence>
<name>A0AAD4BUV8_BOLED</name>
<dbReference type="Proteomes" id="UP001194468">
    <property type="component" value="Unassembled WGS sequence"/>
</dbReference>
<evidence type="ECO:0000313" key="5">
    <source>
        <dbReference type="EMBL" id="KAF8440333.1"/>
    </source>
</evidence>
<dbReference type="InterPro" id="IPR045134">
    <property type="entry name" value="UHRF1/2-like"/>
</dbReference>
<dbReference type="Gene3D" id="2.30.280.10">
    <property type="entry name" value="SRA-YDG"/>
    <property type="match status" value="1"/>
</dbReference>
<dbReference type="SUPFAM" id="SSF88697">
    <property type="entry name" value="PUA domain-like"/>
    <property type="match status" value="1"/>
</dbReference>
<feature type="compositionally biased region" description="Basic and acidic residues" evidence="3">
    <location>
        <begin position="436"/>
        <end position="452"/>
    </location>
</feature>